<name>A0A1H8V4J5_9ACTN</name>
<dbReference type="GO" id="GO:0016491">
    <property type="term" value="F:oxidoreductase activity"/>
    <property type="evidence" value="ECO:0007669"/>
    <property type="project" value="UniProtKB-KW"/>
</dbReference>
<dbReference type="PROSITE" id="PS51387">
    <property type="entry name" value="FAD_PCMH"/>
    <property type="match status" value="1"/>
</dbReference>
<dbReference type="Gene3D" id="3.30.43.10">
    <property type="entry name" value="Uridine Diphospho-n-acetylenolpyruvylglucosamine Reductase, domain 2"/>
    <property type="match status" value="1"/>
</dbReference>
<dbReference type="InterPro" id="IPR016166">
    <property type="entry name" value="FAD-bd_PCMH"/>
</dbReference>
<dbReference type="Gene3D" id="3.30.465.10">
    <property type="match status" value="1"/>
</dbReference>
<dbReference type="Gene3D" id="3.30.390.50">
    <property type="entry name" value="CO dehydrogenase flavoprotein, C-terminal domain"/>
    <property type="match status" value="1"/>
</dbReference>
<evidence type="ECO:0000256" key="1">
    <source>
        <dbReference type="ARBA" id="ARBA00022630"/>
    </source>
</evidence>
<dbReference type="InterPro" id="IPR016169">
    <property type="entry name" value="FAD-bd_PCMH_sub2"/>
</dbReference>
<dbReference type="EMBL" id="FOEE01000010">
    <property type="protein sequence ID" value="SEP10410.1"/>
    <property type="molecule type" value="Genomic_DNA"/>
</dbReference>
<dbReference type="Proteomes" id="UP000198960">
    <property type="component" value="Unassembled WGS sequence"/>
</dbReference>
<reference evidence="6" key="1">
    <citation type="submission" date="2016-10" db="EMBL/GenBank/DDBJ databases">
        <authorList>
            <person name="Varghese N."/>
            <person name="Submissions S."/>
        </authorList>
    </citation>
    <scope>NUCLEOTIDE SEQUENCE [LARGE SCALE GENOMIC DNA]</scope>
    <source>
        <strain evidence="6">DSM 45413</strain>
    </source>
</reference>
<dbReference type="InterPro" id="IPR036683">
    <property type="entry name" value="CO_DH_flav_C_dom_sf"/>
</dbReference>
<evidence type="ECO:0000259" key="4">
    <source>
        <dbReference type="PROSITE" id="PS51387"/>
    </source>
</evidence>
<organism evidence="5 6">
    <name type="scientific">Trujillonella endophytica</name>
    <dbReference type="NCBI Taxonomy" id="673521"/>
    <lineage>
        <taxon>Bacteria</taxon>
        <taxon>Bacillati</taxon>
        <taxon>Actinomycetota</taxon>
        <taxon>Actinomycetes</taxon>
        <taxon>Geodermatophilales</taxon>
        <taxon>Geodermatophilaceae</taxon>
        <taxon>Trujillonella</taxon>
    </lineage>
</organism>
<dbReference type="InterPro" id="IPR005107">
    <property type="entry name" value="CO_DH_flav_C"/>
</dbReference>
<gene>
    <name evidence="5" type="ORF">SAMN05660991_03294</name>
</gene>
<evidence type="ECO:0000256" key="2">
    <source>
        <dbReference type="ARBA" id="ARBA00022827"/>
    </source>
</evidence>
<proteinExistence type="predicted"/>
<keyword evidence="2" id="KW-0274">FAD</keyword>
<dbReference type="GO" id="GO:0071949">
    <property type="term" value="F:FAD binding"/>
    <property type="evidence" value="ECO:0007669"/>
    <property type="project" value="InterPro"/>
</dbReference>
<dbReference type="PANTHER" id="PTHR42659:SF2">
    <property type="entry name" value="XANTHINE DEHYDROGENASE SUBUNIT C-RELATED"/>
    <property type="match status" value="1"/>
</dbReference>
<dbReference type="RefSeq" id="WP_091945748.1">
    <property type="nucleotide sequence ID" value="NZ_FOEE01000010.1"/>
</dbReference>
<sequence length="294" mass="30711">MKPAAFDYHAPGTVEEAVALLAELGDDAKVLAGGQSLIPMLALRLTAFDHLVDVCRIPELQGVQQRDGGVRIGAAVRHAQVGTSPEVAAAAPLLTLATPLVGHFQIRNRGTLGGAIAHADPAAEYPAAALALDATMDIASPTGRRTLTAQEFFTDLWTTAMEPDEMLVGVTFPAWGGRSGFAVEEFARRHGDYAIAGAEVAVELDETDRVRRCAIGLVALGPTPERPREAEAELVGRPVSEIDPAEVGRLAMAGLTAVTSDGNGSADYRRRVGAAMVARAWTRAVADASTEGAA</sequence>
<dbReference type="FunFam" id="3.30.465.10:FF:000017">
    <property type="entry name" value="Xanthine dehydrogenase, FAD binding subunit"/>
    <property type="match status" value="1"/>
</dbReference>
<dbReference type="SMART" id="SM01092">
    <property type="entry name" value="CO_deh_flav_C"/>
    <property type="match status" value="1"/>
</dbReference>
<accession>A0A1H8V4J5</accession>
<dbReference type="SUPFAM" id="SSF56176">
    <property type="entry name" value="FAD-binding/transporter-associated domain-like"/>
    <property type="match status" value="1"/>
</dbReference>
<dbReference type="Pfam" id="PF03450">
    <property type="entry name" value="CO_deh_flav_C"/>
    <property type="match status" value="1"/>
</dbReference>
<keyword evidence="1" id="KW-0285">Flavoprotein</keyword>
<evidence type="ECO:0000313" key="5">
    <source>
        <dbReference type="EMBL" id="SEP10410.1"/>
    </source>
</evidence>
<feature type="domain" description="FAD-binding PCMH-type" evidence="4">
    <location>
        <begin position="1"/>
        <end position="177"/>
    </location>
</feature>
<evidence type="ECO:0000313" key="6">
    <source>
        <dbReference type="Proteomes" id="UP000198960"/>
    </source>
</evidence>
<dbReference type="InterPro" id="IPR016167">
    <property type="entry name" value="FAD-bd_PCMH_sub1"/>
</dbReference>
<dbReference type="PANTHER" id="PTHR42659">
    <property type="entry name" value="XANTHINE DEHYDROGENASE SUBUNIT C-RELATED"/>
    <property type="match status" value="1"/>
</dbReference>
<dbReference type="AlphaFoldDB" id="A0A1H8V4J5"/>
<dbReference type="InterPro" id="IPR002346">
    <property type="entry name" value="Mopterin_DH_FAD-bd"/>
</dbReference>
<protein>
    <submittedName>
        <fullName evidence="5">Carbon-monoxide dehydrogenase medium subunit</fullName>
    </submittedName>
</protein>
<dbReference type="Pfam" id="PF00941">
    <property type="entry name" value="FAD_binding_5"/>
    <property type="match status" value="1"/>
</dbReference>
<dbReference type="OrthoDB" id="9793944at2"/>
<dbReference type="InterPro" id="IPR051312">
    <property type="entry name" value="Diverse_Substr_Oxidored"/>
</dbReference>
<keyword evidence="6" id="KW-1185">Reference proteome</keyword>
<dbReference type="STRING" id="673521.SAMN05660991_03294"/>
<keyword evidence="3" id="KW-0560">Oxidoreductase</keyword>
<dbReference type="SUPFAM" id="SSF55447">
    <property type="entry name" value="CO dehydrogenase flavoprotein C-terminal domain-like"/>
    <property type="match status" value="1"/>
</dbReference>
<dbReference type="InterPro" id="IPR036318">
    <property type="entry name" value="FAD-bd_PCMH-like_sf"/>
</dbReference>
<evidence type="ECO:0000256" key="3">
    <source>
        <dbReference type="ARBA" id="ARBA00023002"/>
    </source>
</evidence>